<dbReference type="Proteomes" id="UP000003752">
    <property type="component" value="Unassembled WGS sequence"/>
</dbReference>
<gene>
    <name evidence="1" type="ORF">HMPREF0519_2746</name>
</gene>
<reference evidence="1 2" key="1">
    <citation type="submission" date="2009-01" db="EMBL/GenBank/DDBJ databases">
        <authorList>
            <person name="Qin X."/>
            <person name="Bachman B."/>
            <person name="Battles P."/>
            <person name="Bell A."/>
            <person name="Bess C."/>
            <person name="Bickham C."/>
            <person name="Chaboub L."/>
            <person name="Chen D."/>
            <person name="Coyle M."/>
            <person name="Deiros D.R."/>
            <person name="Dinh H."/>
            <person name="Forbes L."/>
            <person name="Fowler G."/>
            <person name="Francisco L."/>
            <person name="Fu Q."/>
            <person name="Gubbala S."/>
            <person name="Hale W."/>
            <person name="Han Y."/>
            <person name="Hemphill L."/>
            <person name="Highlander S.K."/>
            <person name="Hirani K."/>
            <person name="Hogues M."/>
            <person name="Jackson L."/>
            <person name="Jakkamsetti A."/>
            <person name="Javaid M."/>
            <person name="Jiang H."/>
            <person name="Korchina V."/>
            <person name="Kovar C."/>
            <person name="Lara F."/>
            <person name="Lee S."/>
            <person name="Mata R."/>
            <person name="Mathew T."/>
            <person name="Moen C."/>
            <person name="Morales K."/>
            <person name="Munidasa M."/>
            <person name="Nazareth L."/>
            <person name="Ngo R."/>
            <person name="Nguyen L."/>
            <person name="Okwuonu G."/>
            <person name="Ongeri F."/>
            <person name="Patil S."/>
            <person name="Petrosino J."/>
            <person name="Pham C."/>
            <person name="Pham P."/>
            <person name="Pu L.-L."/>
            <person name="Puazo M."/>
            <person name="Raj R."/>
            <person name="Reid J."/>
            <person name="Rouhana J."/>
            <person name="Saada N."/>
            <person name="Shang Y."/>
            <person name="Simmons D."/>
            <person name="Thornton R."/>
            <person name="Warren J."/>
            <person name="Weissenberger G."/>
            <person name="Zhang J."/>
            <person name="Zhang L."/>
            <person name="Zhou C."/>
            <person name="Zhu D."/>
            <person name="Muzny D."/>
            <person name="Worley K."/>
            <person name="Gibbs R."/>
        </authorList>
    </citation>
    <scope>NUCLEOTIDE SEQUENCE [LARGE SCALE GENOMIC DNA]</scope>
    <source>
        <strain evidence="2">ATCC 8290 / DSM 20176 / CCUG 30140 / JCM 1155 / KCTC 3500 / NBRC 15886 / NCIMB 8040 / NRRL B-1843 / 9</strain>
    </source>
</reference>
<organism evidence="1 2">
    <name type="scientific">Lentilactobacillus hilgardii (strain ATCC 8290 / DSM 20176 / CCUG 30140 / JCM 1155 / KCTC 3500 / NBRC 15886 / NCIMB 8040 / NRRL B-1843 / 9)</name>
    <dbReference type="NCBI Taxonomy" id="1423757"/>
    <lineage>
        <taxon>Bacteria</taxon>
        <taxon>Bacillati</taxon>
        <taxon>Bacillota</taxon>
        <taxon>Bacilli</taxon>
        <taxon>Lactobacillales</taxon>
        <taxon>Lactobacillaceae</taxon>
        <taxon>Lentilactobacillus</taxon>
    </lineage>
</organism>
<sequence>MNGGLTMYKKRPLGKYRTLPTPDSEQNLIGDRYATKKGLLKRYRVGRHNRKHGAFSQSLQYKPQFEKKAVRLFYDMFPEASAGDGKAYRNYLRGYIGNWDYGYLLIFIEANVRIHQTFYGTLSKPQQTYLDANLAMKHHDDLILDEVADDYFIVENQLLQKQAKSLFNLIQSDNDYALLTKLMIREMIRAQRSYVGADVVKREMRRFITDYLVPRMSNGAFAGEEAEYWQTFLAKQIDDWWD</sequence>
<keyword evidence="2" id="KW-1185">Reference proteome</keyword>
<accession>C0XND5</accession>
<proteinExistence type="predicted"/>
<evidence type="ECO:0000313" key="1">
    <source>
        <dbReference type="EMBL" id="EEI23160.1"/>
    </source>
</evidence>
<dbReference type="AlphaFoldDB" id="C0XND5"/>
<name>C0XND5_LENH9</name>
<dbReference type="HOGENOM" id="CLU_1048854_0_0_9"/>
<dbReference type="EMBL" id="ACGP01000228">
    <property type="protein sequence ID" value="EEI23160.1"/>
    <property type="molecule type" value="Genomic_DNA"/>
</dbReference>
<evidence type="ECO:0000313" key="2">
    <source>
        <dbReference type="Proteomes" id="UP000003752"/>
    </source>
</evidence>
<protein>
    <submittedName>
        <fullName evidence="1">Uncharacterized protein</fullName>
    </submittedName>
</protein>
<comment type="caution">
    <text evidence="1">The sequence shown here is derived from an EMBL/GenBank/DDBJ whole genome shotgun (WGS) entry which is preliminary data.</text>
</comment>